<comment type="caution">
    <text evidence="1">The sequence shown here is derived from an EMBL/GenBank/DDBJ whole genome shotgun (WGS) entry which is preliminary data.</text>
</comment>
<dbReference type="GO" id="GO:0008897">
    <property type="term" value="F:holo-[acyl-carrier-protein] synthase activity"/>
    <property type="evidence" value="ECO:0007669"/>
    <property type="project" value="InterPro"/>
</dbReference>
<dbReference type="AlphaFoldDB" id="A0A660C9N4"/>
<evidence type="ECO:0000313" key="2">
    <source>
        <dbReference type="Proteomes" id="UP000317303"/>
    </source>
</evidence>
<accession>A0A660C9N4</accession>
<dbReference type="EMBL" id="VLJV01000001">
    <property type="protein sequence ID" value="TWH20268.1"/>
    <property type="molecule type" value="Genomic_DNA"/>
</dbReference>
<gene>
    <name evidence="1" type="ORF">JD82_02110</name>
</gene>
<dbReference type="GO" id="GO:0000287">
    <property type="term" value="F:magnesium ion binding"/>
    <property type="evidence" value="ECO:0007669"/>
    <property type="project" value="InterPro"/>
</dbReference>
<dbReference type="InterPro" id="IPR037143">
    <property type="entry name" value="4-PPantetheinyl_Trfase_dom_sf"/>
</dbReference>
<protein>
    <submittedName>
        <fullName evidence="1">Phosphopantetheinyl transferase (Holo-ACP synthase)</fullName>
    </submittedName>
</protein>
<sequence length="150" mass="15761">MSCPGSASAAVPFDDVRGPVELVAPMPVEHVFTRAERLRSGRGRTVQHWAGRLAAKYAVLRLLGVPVGEQALGAVEVLPRPSPMCRRTAACAHGHPPAVRLTGVLRDRVAPGRRVGVSISHGSGIAVAVALESALLPEDTEPDGDGQVRR</sequence>
<dbReference type="Proteomes" id="UP000317303">
    <property type="component" value="Unassembled WGS sequence"/>
</dbReference>
<dbReference type="Gene3D" id="3.90.470.20">
    <property type="entry name" value="4'-phosphopantetheinyl transferase domain"/>
    <property type="match status" value="1"/>
</dbReference>
<dbReference type="RefSeq" id="WP_030531139.1">
    <property type="nucleotide sequence ID" value="NZ_JOIJ01000003.1"/>
</dbReference>
<proteinExistence type="predicted"/>
<organism evidence="1 2">
    <name type="scientific">Prauserella rugosa</name>
    <dbReference type="NCBI Taxonomy" id="43354"/>
    <lineage>
        <taxon>Bacteria</taxon>
        <taxon>Bacillati</taxon>
        <taxon>Actinomycetota</taxon>
        <taxon>Actinomycetes</taxon>
        <taxon>Pseudonocardiales</taxon>
        <taxon>Pseudonocardiaceae</taxon>
        <taxon>Prauserella</taxon>
    </lineage>
</organism>
<name>A0A660C9N4_9PSEU</name>
<dbReference type="SUPFAM" id="SSF56214">
    <property type="entry name" value="4'-phosphopantetheinyl transferase"/>
    <property type="match status" value="1"/>
</dbReference>
<keyword evidence="2" id="KW-1185">Reference proteome</keyword>
<evidence type="ECO:0000313" key="1">
    <source>
        <dbReference type="EMBL" id="TWH20268.1"/>
    </source>
</evidence>
<reference evidence="1 2" key="1">
    <citation type="submission" date="2019-07" db="EMBL/GenBank/DDBJ databases">
        <title>R&amp;d 2014.</title>
        <authorList>
            <person name="Klenk H.-P."/>
        </authorList>
    </citation>
    <scope>NUCLEOTIDE SEQUENCE [LARGE SCALE GENOMIC DNA]</scope>
    <source>
        <strain evidence="1 2">DSM 43194</strain>
    </source>
</reference>
<keyword evidence="1" id="KW-0808">Transferase</keyword>
<dbReference type="OrthoDB" id="3531218at2"/>